<proteinExistence type="predicted"/>
<name>A0A6A4GST1_9AGAR</name>
<dbReference type="Proteomes" id="UP000799118">
    <property type="component" value="Unassembled WGS sequence"/>
</dbReference>
<organism evidence="1 2">
    <name type="scientific">Gymnopus androsaceus JB14</name>
    <dbReference type="NCBI Taxonomy" id="1447944"/>
    <lineage>
        <taxon>Eukaryota</taxon>
        <taxon>Fungi</taxon>
        <taxon>Dikarya</taxon>
        <taxon>Basidiomycota</taxon>
        <taxon>Agaricomycotina</taxon>
        <taxon>Agaricomycetes</taxon>
        <taxon>Agaricomycetidae</taxon>
        <taxon>Agaricales</taxon>
        <taxon>Marasmiineae</taxon>
        <taxon>Omphalotaceae</taxon>
        <taxon>Gymnopus</taxon>
    </lineage>
</organism>
<protein>
    <submittedName>
        <fullName evidence="1">Uncharacterized protein</fullName>
    </submittedName>
</protein>
<dbReference type="EMBL" id="ML769725">
    <property type="protein sequence ID" value="KAE9388821.1"/>
    <property type="molecule type" value="Genomic_DNA"/>
</dbReference>
<keyword evidence="2" id="KW-1185">Reference proteome</keyword>
<evidence type="ECO:0000313" key="2">
    <source>
        <dbReference type="Proteomes" id="UP000799118"/>
    </source>
</evidence>
<evidence type="ECO:0000313" key="1">
    <source>
        <dbReference type="EMBL" id="KAE9388821.1"/>
    </source>
</evidence>
<accession>A0A6A4GST1</accession>
<sequence length="268" mass="29976">MDSTNEDDTKEKQIKKTRDTVAKRRSNAYAFFACTPNVEFDADSRPKFIVYNCTICRAVVKQGASGLMLHPLCWGKETVDCVMALNNKTGNDKLRQELKKEKRGEQLKLTLLYQPLKKSWDKLCSMLRPSKESLRNTSVGTAQMCAEEGCPFNTVAGHCYKWLQREGQPDCYVPPRQQVSKDVKTLYQKSKEKLAAELQARTDSAPRILLTSTISRPAMASIVSVLTAGHPQTIDLGCPSSGKVPKALRYLNISGGAQEKSQFLGFFR</sequence>
<dbReference type="OrthoDB" id="2677917at2759"/>
<dbReference type="AlphaFoldDB" id="A0A6A4GST1"/>
<gene>
    <name evidence="1" type="ORF">BT96DRAFT_947331</name>
</gene>
<reference evidence="1" key="1">
    <citation type="journal article" date="2019" name="Environ. Microbiol.">
        <title>Fungal ecological strategies reflected in gene transcription - a case study of two litter decomposers.</title>
        <authorList>
            <person name="Barbi F."/>
            <person name="Kohler A."/>
            <person name="Barry K."/>
            <person name="Baskaran P."/>
            <person name="Daum C."/>
            <person name="Fauchery L."/>
            <person name="Ihrmark K."/>
            <person name="Kuo A."/>
            <person name="LaButti K."/>
            <person name="Lipzen A."/>
            <person name="Morin E."/>
            <person name="Grigoriev I.V."/>
            <person name="Henrissat B."/>
            <person name="Lindahl B."/>
            <person name="Martin F."/>
        </authorList>
    </citation>
    <scope>NUCLEOTIDE SEQUENCE</scope>
    <source>
        <strain evidence="1">JB14</strain>
    </source>
</reference>